<accession>A0A7G9W6S3</accession>
<evidence type="ECO:0000313" key="2">
    <source>
        <dbReference type="Proteomes" id="UP000516160"/>
    </source>
</evidence>
<gene>
    <name evidence="1" type="ORF">HYG86_06170</name>
</gene>
<name>A0A7G9W6S3_ALKCA</name>
<protein>
    <submittedName>
        <fullName evidence="1">Uncharacterized protein</fullName>
    </submittedName>
</protein>
<dbReference type="KEGG" id="acae:HYG86_06170"/>
<evidence type="ECO:0000313" key="1">
    <source>
        <dbReference type="EMBL" id="QNO14385.1"/>
    </source>
</evidence>
<dbReference type="RefSeq" id="WP_213168035.1">
    <property type="nucleotide sequence ID" value="NZ_CP058559.1"/>
</dbReference>
<dbReference type="AlphaFoldDB" id="A0A7G9W6S3"/>
<keyword evidence="2" id="KW-1185">Reference proteome</keyword>
<proteinExistence type="predicted"/>
<organism evidence="1 2">
    <name type="scientific">Alkalicella caledoniensis</name>
    <dbReference type="NCBI Taxonomy" id="2731377"/>
    <lineage>
        <taxon>Bacteria</taxon>
        <taxon>Bacillati</taxon>
        <taxon>Bacillota</taxon>
        <taxon>Clostridia</taxon>
        <taxon>Eubacteriales</taxon>
        <taxon>Proteinivoracaceae</taxon>
        <taxon>Alkalicella</taxon>
    </lineage>
</organism>
<dbReference type="EMBL" id="CP058559">
    <property type="protein sequence ID" value="QNO14385.1"/>
    <property type="molecule type" value="Genomic_DNA"/>
</dbReference>
<sequence length="485" mass="56053">MKRVICVLTIVLIMFVNLGLSSLIHAKGQFEDIRGVVDLNFSKEGTFVVTEEVYLDVKNFVINKSLVRFHGEISYDNNTYPIKLKGDLFKANSFDGFAASFEDLENNFDVIHFSIINSDKIDERELIYHDVKSGTKLLRLYLMRKNTREFIILETKIDNIRGNKHLSFDIINEVNDDEAFDNEFWYHKLIDPIQENLEEVGYWEYSNGNLLSSHNDNVSSEFNILSVPPTSSFIGPDFIQRLYRYSTQRTFSYYDPAWSVWLQLTEKYHIEFITQMNIESYYPTHGFGSNFFSKVFINRKWTETEMGRAPVNSNMLNLGDFGSSKSVKILHSINNSNNNDITFRGYYGYRQNASQRALASNVAKLGAVTSSFATIFNPNSALLATINIVLSNGSDLGLRASEGNLTYHTYDWSLNRKSHAVEFNNHRLTQANALFGLRSRLYINQGINRNLNDNAQIFNMFYVPIYEGSTYRTFMERRDSLRIKQ</sequence>
<reference evidence="1 2" key="1">
    <citation type="submission" date="2020-07" db="EMBL/GenBank/DDBJ databases">
        <title>Alkalicella. sp. LB2 genome.</title>
        <authorList>
            <person name="Postec A."/>
            <person name="Quemeneur M."/>
        </authorList>
    </citation>
    <scope>NUCLEOTIDE SEQUENCE [LARGE SCALE GENOMIC DNA]</scope>
    <source>
        <strain evidence="1 2">LB2</strain>
    </source>
</reference>
<dbReference type="Proteomes" id="UP000516160">
    <property type="component" value="Chromosome"/>
</dbReference>